<organism evidence="3 4">
    <name type="scientific">Reticulibacter mediterranei</name>
    <dbReference type="NCBI Taxonomy" id="2778369"/>
    <lineage>
        <taxon>Bacteria</taxon>
        <taxon>Bacillati</taxon>
        <taxon>Chloroflexota</taxon>
        <taxon>Ktedonobacteria</taxon>
        <taxon>Ktedonobacterales</taxon>
        <taxon>Reticulibacteraceae</taxon>
        <taxon>Reticulibacter</taxon>
    </lineage>
</organism>
<feature type="region of interest" description="Disordered" evidence="1">
    <location>
        <begin position="306"/>
        <end position="346"/>
    </location>
</feature>
<dbReference type="RefSeq" id="WP_220202415.1">
    <property type="nucleotide sequence ID" value="NZ_BNJK01000001.1"/>
</dbReference>
<dbReference type="SUPFAM" id="SSF56747">
    <property type="entry name" value="Prim-pol domain"/>
    <property type="match status" value="1"/>
</dbReference>
<evidence type="ECO:0000313" key="3">
    <source>
        <dbReference type="EMBL" id="GHO91523.1"/>
    </source>
</evidence>
<feature type="region of interest" description="Disordered" evidence="1">
    <location>
        <begin position="199"/>
        <end position="224"/>
    </location>
</feature>
<evidence type="ECO:0000313" key="4">
    <source>
        <dbReference type="Proteomes" id="UP000597444"/>
    </source>
</evidence>
<dbReference type="EMBL" id="BNJK01000001">
    <property type="protein sequence ID" value="GHO91523.1"/>
    <property type="molecule type" value="Genomic_DNA"/>
</dbReference>
<keyword evidence="4" id="KW-1185">Reference proteome</keyword>
<feature type="domain" description="DNA primase/polymerase bifunctional N-terminal" evidence="2">
    <location>
        <begin position="19"/>
        <end position="188"/>
    </location>
</feature>
<dbReference type="AlphaFoldDB" id="A0A8J3N0I5"/>
<reference evidence="3" key="1">
    <citation type="submission" date="2020-10" db="EMBL/GenBank/DDBJ databases">
        <title>Taxonomic study of unclassified bacteria belonging to the class Ktedonobacteria.</title>
        <authorList>
            <person name="Yabe S."/>
            <person name="Wang C.M."/>
            <person name="Zheng Y."/>
            <person name="Sakai Y."/>
            <person name="Cavaletti L."/>
            <person name="Monciardini P."/>
            <person name="Donadio S."/>
        </authorList>
    </citation>
    <scope>NUCLEOTIDE SEQUENCE</scope>
    <source>
        <strain evidence="3">ID150040</strain>
    </source>
</reference>
<dbReference type="Pfam" id="PF09250">
    <property type="entry name" value="Prim-Pol"/>
    <property type="match status" value="1"/>
</dbReference>
<sequence>MTTTSLATVWSEQTPYHTALEALQRLHWSVFPLDEEKRPPALQEYHSDGTPKRLAWKSLQSRHVTPDELRHWDRLYAPSAWAVVTGAISGVLILDFDIPDGQRTRERLGLQPHVLTGSGGAHVYFRHPGWPVATLNHKANRQLGTHWPGLDIRADGGYGAFCGRNRSGPYIWVRDPIPDEVDLLPEDLRAFLGLLHPPESKRRRSRNTAPQEEPVPPSPSPASTSLARTLLKRALQLVNDHEGRNNAGFWLACQLRDNHVSRADAEKVMRAYAGRVPSTNSKGLEELYQVEEALASLESAYREEAREAWSELATPSPDSQGNGGGAGRHDGIQTATPDGPDGGDALPEIIVGVAQLRELTDLALNSVMRKEYVAPSLFLQSSRLVRVGHNEMKHPIVASMATTEVKEVLTHAANYYRLKKLPGTDEEEYRKVPVPPPKDVAEQILARQTQYPYLPFPPLQAIVETPVIRPDGSILDTPGYDSATRLYYAPHPELSVRSVPVAPTKEEQEAALALIWETIGEFPYVGEADRANALGLLLTPMLRPTIQRHVPLALLDAPKPGTGKGLFADVVSIIATGDCAAILTAPDNEEEWDKRITAMLMQGRTIICIDNLAGQLQSAKLDAVLTATLHEGRILGQSTMVKVPNRATWMATGNNVKIGGDLARRCYRIRFDPHVSRPWMRQGFKHEDLATWVTEQRGALIGALLTLARAWYAAGQPVAEGLPALGTFTGWVKTVGSIVSHAGVQGFLSNLEQLYEEADEESVQWEQFLSGWRDLFREEWMTTQHIIAQLEQEGAGSVLVDALPEGLALARKDKPLSFAICLGKALERQIGTCYGSENIHLERKLDTHKKRKVWRVVAGSAGSNTPAHGKNSEIFSDQNKNNNSNDRDHYPHYPQPSNTTFTSNGSTGQSKLDGGCDESSQALPATDQLPAHENESEEFTL</sequence>
<dbReference type="InterPro" id="IPR015330">
    <property type="entry name" value="DNA_primase/pol_bifunc_N"/>
</dbReference>
<name>A0A8J3N0I5_9CHLR</name>
<proteinExistence type="predicted"/>
<feature type="compositionally biased region" description="Low complexity" evidence="1">
    <location>
        <begin position="897"/>
        <end position="910"/>
    </location>
</feature>
<accession>A0A8J3N0I5</accession>
<evidence type="ECO:0000259" key="2">
    <source>
        <dbReference type="SMART" id="SM00943"/>
    </source>
</evidence>
<gene>
    <name evidence="3" type="ORF">KSF_015710</name>
</gene>
<feature type="region of interest" description="Disordered" evidence="1">
    <location>
        <begin position="859"/>
        <end position="941"/>
    </location>
</feature>
<dbReference type="SMART" id="SM00943">
    <property type="entry name" value="Prim-Pol"/>
    <property type="match status" value="1"/>
</dbReference>
<feature type="compositionally biased region" description="Polar residues" evidence="1">
    <location>
        <begin position="873"/>
        <end position="884"/>
    </location>
</feature>
<dbReference type="Proteomes" id="UP000597444">
    <property type="component" value="Unassembled WGS sequence"/>
</dbReference>
<comment type="caution">
    <text evidence="3">The sequence shown here is derived from an EMBL/GenBank/DDBJ whole genome shotgun (WGS) entry which is preliminary data.</text>
</comment>
<protein>
    <recommendedName>
        <fullName evidence="2">DNA primase/polymerase bifunctional N-terminal domain-containing protein</fullName>
    </recommendedName>
</protein>
<evidence type="ECO:0000256" key="1">
    <source>
        <dbReference type="SAM" id="MobiDB-lite"/>
    </source>
</evidence>